<dbReference type="GO" id="GO:0015833">
    <property type="term" value="P:peptide transport"/>
    <property type="evidence" value="ECO:0007669"/>
    <property type="project" value="TreeGrafter"/>
</dbReference>
<dbReference type="Pfam" id="PF00496">
    <property type="entry name" value="SBP_bac_5"/>
    <property type="match status" value="1"/>
</dbReference>
<dbReference type="Proteomes" id="UP000289260">
    <property type="component" value="Chromosome"/>
</dbReference>
<evidence type="ECO:0000256" key="1">
    <source>
        <dbReference type="SAM" id="MobiDB-lite"/>
    </source>
</evidence>
<keyword evidence="2" id="KW-0812">Transmembrane</keyword>
<evidence type="ECO:0000259" key="3">
    <source>
        <dbReference type="Pfam" id="PF00496"/>
    </source>
</evidence>
<dbReference type="EMBL" id="CP035806">
    <property type="protein sequence ID" value="QBE47797.1"/>
    <property type="molecule type" value="Genomic_DNA"/>
</dbReference>
<dbReference type="GO" id="GO:0042597">
    <property type="term" value="C:periplasmic space"/>
    <property type="evidence" value="ECO:0007669"/>
    <property type="project" value="UniProtKB-ARBA"/>
</dbReference>
<feature type="domain" description="Solute-binding protein family 5" evidence="3">
    <location>
        <begin position="110"/>
        <end position="428"/>
    </location>
</feature>
<organism evidence="4 5">
    <name type="scientific">Leucobacter triazinivorans</name>
    <dbReference type="NCBI Taxonomy" id="1784719"/>
    <lineage>
        <taxon>Bacteria</taxon>
        <taxon>Bacillati</taxon>
        <taxon>Actinomycetota</taxon>
        <taxon>Actinomycetes</taxon>
        <taxon>Micrococcales</taxon>
        <taxon>Microbacteriaceae</taxon>
        <taxon>Leucobacter</taxon>
    </lineage>
</organism>
<dbReference type="SUPFAM" id="SSF53850">
    <property type="entry name" value="Periplasmic binding protein-like II"/>
    <property type="match status" value="1"/>
</dbReference>
<feature type="region of interest" description="Disordered" evidence="1">
    <location>
        <begin position="1"/>
        <end position="28"/>
    </location>
</feature>
<dbReference type="KEGG" id="ltr:EVS81_02260"/>
<dbReference type="AlphaFoldDB" id="A0A4P6KC31"/>
<keyword evidence="5" id="KW-1185">Reference proteome</keyword>
<keyword evidence="2" id="KW-0472">Membrane</keyword>
<dbReference type="Gene3D" id="3.90.76.10">
    <property type="entry name" value="Dipeptide-binding Protein, Domain 1"/>
    <property type="match status" value="1"/>
</dbReference>
<name>A0A4P6KC31_9MICO</name>
<dbReference type="PIRSF" id="PIRSF002741">
    <property type="entry name" value="MppA"/>
    <property type="match status" value="1"/>
</dbReference>
<evidence type="ECO:0000313" key="4">
    <source>
        <dbReference type="EMBL" id="QBE47797.1"/>
    </source>
</evidence>
<dbReference type="Gene3D" id="3.40.190.10">
    <property type="entry name" value="Periplasmic binding protein-like II"/>
    <property type="match status" value="1"/>
</dbReference>
<protein>
    <submittedName>
        <fullName evidence="4">ABC transporter substrate-binding protein</fullName>
    </submittedName>
</protein>
<reference evidence="4 5" key="1">
    <citation type="submission" date="2019-02" db="EMBL/GenBank/DDBJ databases">
        <authorList>
            <person name="Sun L."/>
            <person name="Pan D."/>
            <person name="Wu X."/>
        </authorList>
    </citation>
    <scope>NUCLEOTIDE SEQUENCE [LARGE SCALE GENOMIC DNA]</scope>
    <source>
        <strain evidence="4 5">JW-1</strain>
    </source>
</reference>
<keyword evidence="2" id="KW-1133">Transmembrane helix</keyword>
<evidence type="ECO:0000313" key="5">
    <source>
        <dbReference type="Proteomes" id="UP000289260"/>
    </source>
</evidence>
<dbReference type="PANTHER" id="PTHR30290">
    <property type="entry name" value="PERIPLASMIC BINDING COMPONENT OF ABC TRANSPORTER"/>
    <property type="match status" value="1"/>
</dbReference>
<dbReference type="Gene3D" id="3.10.105.10">
    <property type="entry name" value="Dipeptide-binding Protein, Domain 3"/>
    <property type="match status" value="1"/>
</dbReference>
<accession>A0A4P6KC31</accession>
<dbReference type="InterPro" id="IPR030678">
    <property type="entry name" value="Peptide/Ni-bd"/>
</dbReference>
<gene>
    <name evidence="4" type="ORF">EVS81_02260</name>
</gene>
<dbReference type="RefSeq" id="WP_130108950.1">
    <property type="nucleotide sequence ID" value="NZ_CP035806.1"/>
</dbReference>
<dbReference type="GO" id="GO:0043190">
    <property type="term" value="C:ATP-binding cassette (ABC) transporter complex"/>
    <property type="evidence" value="ECO:0007669"/>
    <property type="project" value="InterPro"/>
</dbReference>
<sequence>MSEPPVLPAPRDQRSGRSSRPGHAGRRPARPVVRALVAGGAVIAVLAVALVLVVRSGLGIEGKQRIAIGVILEPTTLDMRTPTGVATGQLLIDNVYQGLVGIAPGTVSQLVPVLAAEMPSISADGREYRFTLRTGVRFHSGKELTAEDVVASLRETVTPQNVGFAAEISRIDDRTVVLTLAEPNSEVLWQLANEPGMIREADAGNDLAVSAVGTGPYAFDRWRRGESLTLVKNRDYWGEPASLDRVAFRFLPEGRAAVDALESGEVDVHTALHPSLRAEFENDPGFELQRAAGADIFTLAYNSARAPLDDLRVRTALSRAIDTRAIIASQNGDGRPIGGPITELEPGFVDLTDINDYDPDSARQLLVEAGHPNLNLTITVPSHYDSAPLDLLRSQLADVGVSVTVKQLEFPLWLEQVYTNHDYQLSYVDHAEARDLSAYANPDSYFGYDSRPVQSLYARALAEPDSEEQARLLGEAARSVAEDAPAKWLFNYTPTNVVAANVTGFPRVNTNARINLEGVRVHDR</sequence>
<feature type="transmembrane region" description="Helical" evidence="2">
    <location>
        <begin position="32"/>
        <end position="54"/>
    </location>
</feature>
<dbReference type="OrthoDB" id="9796817at2"/>
<evidence type="ECO:0000256" key="2">
    <source>
        <dbReference type="SAM" id="Phobius"/>
    </source>
</evidence>
<dbReference type="InterPro" id="IPR039424">
    <property type="entry name" value="SBP_5"/>
</dbReference>
<dbReference type="InterPro" id="IPR000914">
    <property type="entry name" value="SBP_5_dom"/>
</dbReference>
<proteinExistence type="predicted"/>
<dbReference type="GO" id="GO:1904680">
    <property type="term" value="F:peptide transmembrane transporter activity"/>
    <property type="evidence" value="ECO:0007669"/>
    <property type="project" value="TreeGrafter"/>
</dbReference>